<keyword evidence="5" id="KW-0029">Amino-acid transport</keyword>
<dbReference type="InterPro" id="IPR027417">
    <property type="entry name" value="P-loop_NTPase"/>
</dbReference>
<organism evidence="7 8">
    <name type="scientific">Prosthecodimorpha hirschii</name>
    <dbReference type="NCBI Taxonomy" id="665126"/>
    <lineage>
        <taxon>Bacteria</taxon>
        <taxon>Pseudomonadati</taxon>
        <taxon>Pseudomonadota</taxon>
        <taxon>Alphaproteobacteria</taxon>
        <taxon>Hyphomicrobiales</taxon>
        <taxon>Ancalomicrobiaceae</taxon>
        <taxon>Prosthecodimorpha</taxon>
    </lineage>
</organism>
<dbReference type="GO" id="GO:0015658">
    <property type="term" value="F:branched-chain amino acid transmembrane transporter activity"/>
    <property type="evidence" value="ECO:0007669"/>
    <property type="project" value="TreeGrafter"/>
</dbReference>
<dbReference type="GO" id="GO:0015807">
    <property type="term" value="P:L-amino acid transport"/>
    <property type="evidence" value="ECO:0007669"/>
    <property type="project" value="TreeGrafter"/>
</dbReference>
<keyword evidence="3" id="KW-0547">Nucleotide-binding</keyword>
<dbReference type="PANTHER" id="PTHR43820">
    <property type="entry name" value="HIGH-AFFINITY BRANCHED-CHAIN AMINO ACID TRANSPORT ATP-BINDING PROTEIN LIVF"/>
    <property type="match status" value="1"/>
</dbReference>
<proteinExistence type="inferred from homology"/>
<comment type="similarity">
    <text evidence="1">Belongs to the ABC transporter superfamily.</text>
</comment>
<dbReference type="Gene3D" id="3.40.50.300">
    <property type="entry name" value="P-loop containing nucleotide triphosphate hydrolases"/>
    <property type="match status" value="1"/>
</dbReference>
<dbReference type="CDD" id="cd03224">
    <property type="entry name" value="ABC_TM1139_LivF_branched"/>
    <property type="match status" value="1"/>
</dbReference>
<dbReference type="AlphaFoldDB" id="A0A0P6W006"/>
<dbReference type="InterPro" id="IPR003593">
    <property type="entry name" value="AAA+_ATPase"/>
</dbReference>
<dbReference type="STRING" id="665126.ABB55_03375"/>
<evidence type="ECO:0000313" key="7">
    <source>
        <dbReference type="EMBL" id="KPL51387.1"/>
    </source>
</evidence>
<evidence type="ECO:0000256" key="2">
    <source>
        <dbReference type="ARBA" id="ARBA00022448"/>
    </source>
</evidence>
<evidence type="ECO:0000259" key="6">
    <source>
        <dbReference type="PROSITE" id="PS50893"/>
    </source>
</evidence>
<evidence type="ECO:0000256" key="4">
    <source>
        <dbReference type="ARBA" id="ARBA00022840"/>
    </source>
</evidence>
<evidence type="ECO:0000256" key="3">
    <source>
        <dbReference type="ARBA" id="ARBA00022741"/>
    </source>
</evidence>
<feature type="domain" description="ABC transporter" evidence="6">
    <location>
        <begin position="5"/>
        <end position="228"/>
    </location>
</feature>
<dbReference type="SMART" id="SM00382">
    <property type="entry name" value="AAA"/>
    <property type="match status" value="1"/>
</dbReference>
<dbReference type="EMBL" id="LJYW01000001">
    <property type="protein sequence ID" value="KPL51387.1"/>
    <property type="molecule type" value="Genomic_DNA"/>
</dbReference>
<reference evidence="7 8" key="1">
    <citation type="submission" date="2015-09" db="EMBL/GenBank/DDBJ databases">
        <authorList>
            <person name="Jackson K.R."/>
            <person name="Lunt B.L."/>
            <person name="Fisher J.N.B."/>
            <person name="Gardner A.V."/>
            <person name="Bailey M.E."/>
            <person name="Deus L.M."/>
            <person name="Earl A.S."/>
            <person name="Gibby P.D."/>
            <person name="Hartmann K.A."/>
            <person name="Liu J.E."/>
            <person name="Manci A.M."/>
            <person name="Nielsen D.A."/>
            <person name="Solomon M.B."/>
            <person name="Breakwell D.P."/>
            <person name="Burnett S.H."/>
            <person name="Grose J.H."/>
        </authorList>
    </citation>
    <scope>NUCLEOTIDE SEQUENCE [LARGE SCALE GENOMIC DNA]</scope>
    <source>
        <strain evidence="7 8">16</strain>
    </source>
</reference>
<dbReference type="InterPro" id="IPR052156">
    <property type="entry name" value="BCAA_Transport_ATP-bd_LivF"/>
</dbReference>
<comment type="caution">
    <text evidence="7">The sequence shown here is derived from an EMBL/GenBank/DDBJ whole genome shotgun (WGS) entry which is preliminary data.</text>
</comment>
<dbReference type="InterPro" id="IPR017871">
    <property type="entry name" value="ABC_transporter-like_CS"/>
</dbReference>
<reference evidence="7 8" key="2">
    <citation type="submission" date="2015-10" db="EMBL/GenBank/DDBJ databases">
        <title>Draft Genome Sequence of Prosthecomicrobium hirschii ATCC 27832.</title>
        <authorList>
            <person name="Daniel J."/>
            <person name="Givan S.A."/>
            <person name="Brun Y.V."/>
            <person name="Brown P.J."/>
        </authorList>
    </citation>
    <scope>NUCLEOTIDE SEQUENCE [LARGE SCALE GENOMIC DNA]</scope>
    <source>
        <strain evidence="7 8">16</strain>
    </source>
</reference>
<protein>
    <submittedName>
        <fullName evidence="7">Branched-chain amino acid ABC transporter</fullName>
    </submittedName>
</protein>
<dbReference type="Pfam" id="PF00005">
    <property type="entry name" value="ABC_tran"/>
    <property type="match status" value="1"/>
</dbReference>
<evidence type="ECO:0000256" key="1">
    <source>
        <dbReference type="ARBA" id="ARBA00005417"/>
    </source>
</evidence>
<keyword evidence="2" id="KW-0813">Transport</keyword>
<dbReference type="PROSITE" id="PS50893">
    <property type="entry name" value="ABC_TRANSPORTER_2"/>
    <property type="match status" value="1"/>
</dbReference>
<accession>A0A0P6W006</accession>
<sequence length="234" mass="24839">MTPALHIDAISAGYGEAVVLREIALTVAPGEILAVLGKNGTGKSTLLKSIMGYLPKLAGRIAIGGADVTREAPHRIARRGVAYVAQEKSLFQDLSVEENIRLALASDRDWPKARAAVERSFPFLLERIRQRAGTLSGGEQKMLLMARSLAADPKLLLVDEITEGLQPSVIERLGGVLRAERGRSAAGILLVEQHIPFALAVADRFVVMDRGEIVDAGAAGAPGAAAEIARHLSL</sequence>
<evidence type="ECO:0000256" key="5">
    <source>
        <dbReference type="ARBA" id="ARBA00022970"/>
    </source>
</evidence>
<dbReference type="PANTHER" id="PTHR43820:SF2">
    <property type="entry name" value="ABC TRANSPORTER ATP-BINDING PROTEIN"/>
    <property type="match status" value="1"/>
</dbReference>
<dbReference type="RefSeq" id="WP_054357549.1">
    <property type="nucleotide sequence ID" value="NZ_LJYW01000001.1"/>
</dbReference>
<dbReference type="InterPro" id="IPR003439">
    <property type="entry name" value="ABC_transporter-like_ATP-bd"/>
</dbReference>
<dbReference type="GO" id="GO:0005524">
    <property type="term" value="F:ATP binding"/>
    <property type="evidence" value="ECO:0007669"/>
    <property type="project" value="UniProtKB-KW"/>
</dbReference>
<keyword evidence="4" id="KW-0067">ATP-binding</keyword>
<name>A0A0P6W006_9HYPH</name>
<keyword evidence="8" id="KW-1185">Reference proteome</keyword>
<dbReference type="GO" id="GO:0016887">
    <property type="term" value="F:ATP hydrolysis activity"/>
    <property type="evidence" value="ECO:0007669"/>
    <property type="project" value="InterPro"/>
</dbReference>
<dbReference type="Proteomes" id="UP000048984">
    <property type="component" value="Unassembled WGS sequence"/>
</dbReference>
<gene>
    <name evidence="7" type="ORF">ABB55_03375</name>
</gene>
<dbReference type="SUPFAM" id="SSF52540">
    <property type="entry name" value="P-loop containing nucleoside triphosphate hydrolases"/>
    <property type="match status" value="1"/>
</dbReference>
<dbReference type="PROSITE" id="PS00211">
    <property type="entry name" value="ABC_TRANSPORTER_1"/>
    <property type="match status" value="1"/>
</dbReference>
<evidence type="ECO:0000313" key="8">
    <source>
        <dbReference type="Proteomes" id="UP000048984"/>
    </source>
</evidence>